<proteinExistence type="inferred from homology"/>
<evidence type="ECO:0000256" key="4">
    <source>
        <dbReference type="ARBA" id="ARBA00022538"/>
    </source>
</evidence>
<dbReference type="GO" id="GO:0008324">
    <property type="term" value="F:monoatomic cation transmembrane transporter activity"/>
    <property type="evidence" value="ECO:0007669"/>
    <property type="project" value="InterPro"/>
</dbReference>
<dbReference type="SUPFAM" id="SSF116726">
    <property type="entry name" value="TrkA C-terminal domain-like"/>
    <property type="match status" value="1"/>
</dbReference>
<feature type="transmembrane region" description="Helical" evidence="8">
    <location>
        <begin position="294"/>
        <end position="318"/>
    </location>
</feature>
<evidence type="ECO:0000256" key="1">
    <source>
        <dbReference type="ARBA" id="ARBA00004141"/>
    </source>
</evidence>
<dbReference type="GO" id="GO:0015297">
    <property type="term" value="F:antiporter activity"/>
    <property type="evidence" value="ECO:0007669"/>
    <property type="project" value="InterPro"/>
</dbReference>
<dbReference type="InterPro" id="IPR036721">
    <property type="entry name" value="RCK_C_sf"/>
</dbReference>
<dbReference type="RefSeq" id="WP_316413089.1">
    <property type="nucleotide sequence ID" value="NZ_AP027080.1"/>
</dbReference>
<evidence type="ECO:0000313" key="10">
    <source>
        <dbReference type="EMBL" id="BDU74413.1"/>
    </source>
</evidence>
<keyword evidence="6 8" id="KW-1133">Transmembrane helix</keyword>
<feature type="domain" description="RCK C-terminal" evidence="9">
    <location>
        <begin position="539"/>
        <end position="626"/>
    </location>
</feature>
<accession>A0AA48H1Q8</accession>
<reference evidence="11" key="1">
    <citation type="journal article" date="2023" name="Int. J. Syst. Evol. Microbiol.">
        <title>Mesoterricola silvestris gen. nov., sp. nov., Mesoterricola sediminis sp. nov., Geothrix oryzae sp. nov., Geothrix edaphica sp. nov., Geothrix rubra sp. nov., and Geothrix limicola sp. nov., six novel members of Acidobacteriota isolated from soils.</title>
        <authorList>
            <person name="Itoh H."/>
            <person name="Sugisawa Y."/>
            <person name="Mise K."/>
            <person name="Xu Z."/>
            <person name="Kuniyasu M."/>
            <person name="Ushijima N."/>
            <person name="Kawano K."/>
            <person name="Kobayashi E."/>
            <person name="Shiratori Y."/>
            <person name="Masuda Y."/>
            <person name="Senoo K."/>
        </authorList>
    </citation>
    <scope>NUCLEOTIDE SEQUENCE [LARGE SCALE GENOMIC DNA]</scope>
    <source>
        <strain evidence="11">W79</strain>
    </source>
</reference>
<comment type="subcellular location">
    <subcellularLocation>
        <location evidence="1">Membrane</location>
        <topology evidence="1">Multi-pass membrane protein</topology>
    </subcellularLocation>
</comment>
<feature type="transmembrane region" description="Helical" evidence="8">
    <location>
        <begin position="269"/>
        <end position="288"/>
    </location>
</feature>
<dbReference type="GO" id="GO:0016020">
    <property type="term" value="C:membrane"/>
    <property type="evidence" value="ECO:0007669"/>
    <property type="project" value="UniProtKB-SubCell"/>
</dbReference>
<feature type="transmembrane region" description="Helical" evidence="8">
    <location>
        <begin position="478"/>
        <end position="499"/>
    </location>
</feature>
<evidence type="ECO:0000256" key="7">
    <source>
        <dbReference type="ARBA" id="ARBA00023136"/>
    </source>
</evidence>
<evidence type="ECO:0000256" key="2">
    <source>
        <dbReference type="ARBA" id="ARBA00005551"/>
    </source>
</evidence>
<evidence type="ECO:0000256" key="6">
    <source>
        <dbReference type="ARBA" id="ARBA00022989"/>
    </source>
</evidence>
<dbReference type="InterPro" id="IPR038770">
    <property type="entry name" value="Na+/solute_symporter_sf"/>
</dbReference>
<sequence length="626" mass="64460">MDSSSHLLIVDLATVLGVAALTTLLFRRLRQPAVLGYLLAGLIVGPHVPVPLAAHLQNVQTLAELGVILLMFSVGLEFDFRKLAREGVPAVLLGVAQVGLTTWLGYLAGRGLGWGPRESALMAAALAVSSTMIIAKLFEEHGGKGPFRDLVFSVLVVQDLFAILLLAGMDTSSAASGGIGWALARVGLFLAGLLGLGGLLLPPLLRWAADHGRDETLLVAAVGACFTCAVLASKSGCSPALGAFAAGMLAAGSRRVRPIERLVIPVRDLFGAIFFVAVGMLMDPRVLAGQAGPILLLSAVVLLGSAAGGALGAAAAGIPAPTGLRVGLTLAQPGELSFVLVGVGAAAGLRFPQALPVVVGVAFVTAVAGPFFFRRGEAIARGFDRALPAPAHRALARIQGWTTGLRRRAPRGPRGLPVGYLLLDAVLFNLLAIGASQVRHHPLVRAQPLAAGGLLMLGLAFLGWALHRRTAQLAATAGLRTALLLALAAPSFAVVQPLLPRGPALALAVGILVCVGILGRIPARPAPRFGIQWLLDGVRQPWRQGPAETEASLATLPLAVGSPFVGRPLADLQLALEDAENTGILAVQRGGQWFPAQAGFRLQAGDRIALGATHGALGRAEGLLKG</sequence>
<keyword evidence="4" id="KW-0630">Potassium</keyword>
<dbReference type="InterPro" id="IPR006037">
    <property type="entry name" value="RCK_C"/>
</dbReference>
<evidence type="ECO:0000259" key="9">
    <source>
        <dbReference type="PROSITE" id="PS51202"/>
    </source>
</evidence>
<dbReference type="AlphaFoldDB" id="A0AA48H1Q8"/>
<feature type="transmembrane region" description="Helical" evidence="8">
    <location>
        <begin position="150"/>
        <end position="169"/>
    </location>
</feature>
<feature type="transmembrane region" description="Helical" evidence="8">
    <location>
        <begin position="181"/>
        <end position="205"/>
    </location>
</feature>
<dbReference type="PROSITE" id="PS51202">
    <property type="entry name" value="RCK_C"/>
    <property type="match status" value="1"/>
</dbReference>
<organism evidence="10 11">
    <name type="scientific">Mesoterricola silvestris</name>
    <dbReference type="NCBI Taxonomy" id="2927979"/>
    <lineage>
        <taxon>Bacteria</taxon>
        <taxon>Pseudomonadati</taxon>
        <taxon>Acidobacteriota</taxon>
        <taxon>Holophagae</taxon>
        <taxon>Holophagales</taxon>
        <taxon>Holophagaceae</taxon>
        <taxon>Mesoterricola</taxon>
    </lineage>
</organism>
<keyword evidence="3" id="KW-0813">Transport</keyword>
<dbReference type="KEGG" id="msil:METEAL_35870"/>
<keyword evidence="4" id="KW-0406">Ion transport</keyword>
<gene>
    <name evidence="10" type="ORF">METEAL_35870</name>
</gene>
<feature type="transmembrane region" description="Helical" evidence="8">
    <location>
        <begin position="448"/>
        <end position="466"/>
    </location>
</feature>
<dbReference type="PANTHER" id="PTHR42751:SF3">
    <property type="entry name" value="SODIUM_GLUTAMATE SYMPORTER"/>
    <property type="match status" value="1"/>
</dbReference>
<keyword evidence="5 8" id="KW-0812">Transmembrane</keyword>
<protein>
    <recommendedName>
        <fullName evidence="9">RCK C-terminal domain-containing protein</fullName>
    </recommendedName>
</protein>
<evidence type="ECO:0000256" key="3">
    <source>
        <dbReference type="ARBA" id="ARBA00022448"/>
    </source>
</evidence>
<feature type="transmembrane region" description="Helical" evidence="8">
    <location>
        <begin position="505"/>
        <end position="523"/>
    </location>
</feature>
<keyword evidence="7 8" id="KW-0472">Membrane</keyword>
<evidence type="ECO:0000256" key="8">
    <source>
        <dbReference type="SAM" id="Phobius"/>
    </source>
</evidence>
<feature type="transmembrane region" description="Helical" evidence="8">
    <location>
        <begin position="6"/>
        <end position="26"/>
    </location>
</feature>
<feature type="transmembrane region" description="Helical" evidence="8">
    <location>
        <begin position="59"/>
        <end position="78"/>
    </location>
</feature>
<dbReference type="Pfam" id="PF00999">
    <property type="entry name" value="Na_H_Exchanger"/>
    <property type="match status" value="1"/>
</dbReference>
<dbReference type="Gene3D" id="1.20.1530.20">
    <property type="match status" value="1"/>
</dbReference>
<keyword evidence="11" id="KW-1185">Reference proteome</keyword>
<comment type="similarity">
    <text evidence="2">Belongs to the monovalent cation:proton antiporter 2 (CPA2) transporter (TC 2.A.37) family.</text>
</comment>
<feature type="transmembrane region" description="Helical" evidence="8">
    <location>
        <begin position="120"/>
        <end position="138"/>
    </location>
</feature>
<feature type="transmembrane region" description="Helical" evidence="8">
    <location>
        <begin position="90"/>
        <end position="108"/>
    </location>
</feature>
<dbReference type="Gene3D" id="3.30.70.1450">
    <property type="entry name" value="Regulator of K+ conductance, C-terminal domain"/>
    <property type="match status" value="1"/>
</dbReference>
<dbReference type="PANTHER" id="PTHR42751">
    <property type="entry name" value="SODIUM/HYDROGEN EXCHANGER FAMILY/TRKA DOMAIN PROTEIN"/>
    <property type="match status" value="1"/>
</dbReference>
<feature type="transmembrane region" description="Helical" evidence="8">
    <location>
        <begin position="330"/>
        <end position="349"/>
    </location>
</feature>
<feature type="transmembrane region" description="Helical" evidence="8">
    <location>
        <begin position="355"/>
        <end position="373"/>
    </location>
</feature>
<evidence type="ECO:0000313" key="11">
    <source>
        <dbReference type="Proteomes" id="UP001238179"/>
    </source>
</evidence>
<name>A0AA48H1Q8_9BACT</name>
<evidence type="ECO:0000256" key="5">
    <source>
        <dbReference type="ARBA" id="ARBA00022692"/>
    </source>
</evidence>
<dbReference type="EMBL" id="AP027080">
    <property type="protein sequence ID" value="BDU74413.1"/>
    <property type="molecule type" value="Genomic_DNA"/>
</dbReference>
<feature type="transmembrane region" description="Helical" evidence="8">
    <location>
        <begin position="33"/>
        <end position="53"/>
    </location>
</feature>
<feature type="transmembrane region" description="Helical" evidence="8">
    <location>
        <begin position="416"/>
        <end position="436"/>
    </location>
</feature>
<dbReference type="Proteomes" id="UP001238179">
    <property type="component" value="Chromosome"/>
</dbReference>
<dbReference type="GO" id="GO:1902600">
    <property type="term" value="P:proton transmembrane transport"/>
    <property type="evidence" value="ECO:0007669"/>
    <property type="project" value="InterPro"/>
</dbReference>
<dbReference type="GO" id="GO:0006813">
    <property type="term" value="P:potassium ion transport"/>
    <property type="evidence" value="ECO:0007669"/>
    <property type="project" value="UniProtKB-KW"/>
</dbReference>
<dbReference type="InterPro" id="IPR006153">
    <property type="entry name" value="Cation/H_exchanger_TM"/>
</dbReference>
<keyword evidence="4" id="KW-0633">Potassium transport</keyword>